<dbReference type="EMBL" id="CP144090">
    <property type="protein sequence ID" value="WWD08714.1"/>
    <property type="molecule type" value="Genomic_DNA"/>
</dbReference>
<dbReference type="Proteomes" id="UP001358614">
    <property type="component" value="Chromosome 2"/>
</dbReference>
<organism evidence="1 2">
    <name type="scientific">Kwoniella europaea PYCC6329</name>
    <dbReference type="NCBI Taxonomy" id="1423913"/>
    <lineage>
        <taxon>Eukaryota</taxon>
        <taxon>Fungi</taxon>
        <taxon>Dikarya</taxon>
        <taxon>Basidiomycota</taxon>
        <taxon>Agaricomycotina</taxon>
        <taxon>Tremellomycetes</taxon>
        <taxon>Tremellales</taxon>
        <taxon>Cryptococcaceae</taxon>
        <taxon>Kwoniella</taxon>
    </lineage>
</organism>
<dbReference type="GeneID" id="91105628"/>
<evidence type="ECO:0000313" key="1">
    <source>
        <dbReference type="EMBL" id="WWD08714.1"/>
    </source>
</evidence>
<dbReference type="KEGG" id="ker:91105628"/>
<gene>
    <name evidence="1" type="ORF">V865_006827</name>
</gene>
<name>A0AAX4KRQ7_9TREE</name>
<dbReference type="AlphaFoldDB" id="A0AAX4KRQ7"/>
<evidence type="ECO:0000313" key="2">
    <source>
        <dbReference type="Proteomes" id="UP001358614"/>
    </source>
</evidence>
<proteinExistence type="predicted"/>
<keyword evidence="2" id="KW-1185">Reference proteome</keyword>
<sequence length="154" mass="17723">MDLTGRLAESIRSLIALFPSIEEIYIENVHLQPLLLPAPRKGLKKVVVEFSRHAKCPDMGGVVSQQRKEQLREALLDLTHRTGDTFDELLESQITKYEFRDAIGSIPQWDGAVDIETQVKELEDMLKRRMEEELTTKSAHWRINGLFNLVERVP</sequence>
<dbReference type="RefSeq" id="XP_066086681.1">
    <property type="nucleotide sequence ID" value="XM_066230584.1"/>
</dbReference>
<accession>A0AAX4KRQ7</accession>
<protein>
    <submittedName>
        <fullName evidence="1">Uncharacterized protein</fullName>
    </submittedName>
</protein>
<reference evidence="1 2" key="1">
    <citation type="submission" date="2024-01" db="EMBL/GenBank/DDBJ databases">
        <title>Comparative genomics of Cryptococcus and Kwoniella reveals pathogenesis evolution and contrasting modes of karyotype evolution via chromosome fusion or intercentromeric recombination.</title>
        <authorList>
            <person name="Coelho M.A."/>
            <person name="David-Palma M."/>
            <person name="Shea T."/>
            <person name="Bowers K."/>
            <person name="McGinley-Smith S."/>
            <person name="Mohammad A.W."/>
            <person name="Gnirke A."/>
            <person name="Yurkov A.M."/>
            <person name="Nowrousian M."/>
            <person name="Sun S."/>
            <person name="Cuomo C.A."/>
            <person name="Heitman J."/>
        </authorList>
    </citation>
    <scope>NUCLEOTIDE SEQUENCE [LARGE SCALE GENOMIC DNA]</scope>
    <source>
        <strain evidence="1 2">PYCC6329</strain>
    </source>
</reference>